<keyword evidence="4" id="KW-1185">Reference proteome</keyword>
<dbReference type="SUPFAM" id="SSF47616">
    <property type="entry name" value="GST C-terminal domain-like"/>
    <property type="match status" value="1"/>
</dbReference>
<dbReference type="GO" id="GO:0004364">
    <property type="term" value="F:glutathione transferase activity"/>
    <property type="evidence" value="ECO:0007669"/>
    <property type="project" value="InterPro"/>
</dbReference>
<proteinExistence type="predicted"/>
<dbReference type="EMBL" id="LAKD02000110">
    <property type="protein sequence ID" value="OPF72109.1"/>
    <property type="molecule type" value="Genomic_DNA"/>
</dbReference>
<protein>
    <recommendedName>
        <fullName evidence="2">GST C-terminal domain-containing protein</fullName>
    </recommendedName>
</protein>
<evidence type="ECO:0000259" key="2">
    <source>
        <dbReference type="PROSITE" id="PS50405"/>
    </source>
</evidence>
<dbReference type="Gene3D" id="3.40.30.10">
    <property type="entry name" value="Glutaredoxin"/>
    <property type="match status" value="1"/>
</dbReference>
<dbReference type="InterPro" id="IPR010987">
    <property type="entry name" value="Glutathione-S-Trfase_C-like"/>
</dbReference>
<dbReference type="PANTHER" id="PTHR32419:SF6">
    <property type="entry name" value="GLUTATHIONE S-TRANSFERASE OMEGA-LIKE 1-RELATED"/>
    <property type="match status" value="1"/>
</dbReference>
<gene>
    <name evidence="3" type="ORF">VT50_0231930</name>
</gene>
<evidence type="ECO:0000313" key="3">
    <source>
        <dbReference type="EMBL" id="OPF72109.1"/>
    </source>
</evidence>
<dbReference type="Pfam" id="PF13410">
    <property type="entry name" value="GST_C_2"/>
    <property type="match status" value="1"/>
</dbReference>
<dbReference type="InterPro" id="IPR036282">
    <property type="entry name" value="Glutathione-S-Trfase_C_sf"/>
</dbReference>
<dbReference type="PANTHER" id="PTHR32419">
    <property type="entry name" value="GLUTATHIONYL-HYDROQUINONE REDUCTASE"/>
    <property type="match status" value="1"/>
</dbReference>
<dbReference type="Proteomes" id="UP000033615">
    <property type="component" value="Unassembled WGS sequence"/>
</dbReference>
<accession>A0A1V4CX09</accession>
<sequence>MSQTFPVSSGPAALLDPDPCSVRPRTAPPTPPHRFRSRIGVDLAGGFYPVPHRYRLYLSASCPLSLRVSITLDLLGLRDTVATTLVGPPDDTPEAYAALRGAYEATWHHYSGPVDAPALCDRWTGRVVSNHTPDILRDLAGHLSDDSGTGRPRLRPAALATDIDALRDLLDTDITHAARQAGTASEAECRDAALERLLTALGRLDRGLTAAPYALGEELTAADVDLWVTLVQLDTEHRPLLDADAADRVSRHGQLRAYVRRLHDHPAFHTTLPEAVRGEASRAGAEVS</sequence>
<feature type="region of interest" description="Disordered" evidence="1">
    <location>
        <begin position="1"/>
        <end position="34"/>
    </location>
</feature>
<dbReference type="Gene3D" id="1.20.1050.10">
    <property type="match status" value="1"/>
</dbReference>
<dbReference type="InterPro" id="IPR016639">
    <property type="entry name" value="GST_Omega/GSH"/>
</dbReference>
<organism evidence="3 4">
    <name type="scientific">Streptomyces antioxidans</name>
    <dbReference type="NCBI Taxonomy" id="1507734"/>
    <lineage>
        <taxon>Bacteria</taxon>
        <taxon>Bacillati</taxon>
        <taxon>Actinomycetota</taxon>
        <taxon>Actinomycetes</taxon>
        <taxon>Kitasatosporales</taxon>
        <taxon>Streptomycetaceae</taxon>
        <taxon>Streptomyces</taxon>
    </lineage>
</organism>
<feature type="domain" description="GST C-terminal" evidence="2">
    <location>
        <begin position="149"/>
        <end position="287"/>
    </location>
</feature>
<dbReference type="AlphaFoldDB" id="A0A1V4CX09"/>
<reference evidence="3" key="1">
    <citation type="submission" date="2016-12" db="EMBL/GenBank/DDBJ databases">
        <title>Genome sequence of Streptomyces antioxidans MUSC 164.</title>
        <authorList>
            <person name="Lee L.-H."/>
            <person name="Ser H.-L."/>
        </authorList>
    </citation>
    <scope>NUCLEOTIDE SEQUENCE [LARGE SCALE GENOMIC DNA]</scope>
    <source>
        <strain evidence="3">MUSC 164</strain>
    </source>
</reference>
<name>A0A1V4CX09_9ACTN</name>
<evidence type="ECO:0000256" key="1">
    <source>
        <dbReference type="SAM" id="MobiDB-lite"/>
    </source>
</evidence>
<dbReference type="RefSeq" id="WP_053048628.1">
    <property type="nucleotide sequence ID" value="NZ_LAKD02000110.1"/>
</dbReference>
<dbReference type="GO" id="GO:0005737">
    <property type="term" value="C:cytoplasm"/>
    <property type="evidence" value="ECO:0007669"/>
    <property type="project" value="TreeGrafter"/>
</dbReference>
<dbReference type="PROSITE" id="PS50405">
    <property type="entry name" value="GST_CTER"/>
    <property type="match status" value="1"/>
</dbReference>
<evidence type="ECO:0000313" key="4">
    <source>
        <dbReference type="Proteomes" id="UP000033615"/>
    </source>
</evidence>
<dbReference type="OrthoDB" id="9769158at2"/>
<comment type="caution">
    <text evidence="3">The sequence shown here is derived from an EMBL/GenBank/DDBJ whole genome shotgun (WGS) entry which is preliminary data.</text>
</comment>